<gene>
    <name evidence="1" type="ORF">MNOR_LOCUS33006</name>
</gene>
<evidence type="ECO:0000313" key="2">
    <source>
        <dbReference type="Proteomes" id="UP001497623"/>
    </source>
</evidence>
<sequence length="212" mass="24605">MSSGMPLQTEQFFRNLRYGHAATKLAKKAMVIVILAFIEGKTSTTFKDVLLEYYRLMPEGTKNTGLYRKEFNRQERQKLEDPSANPEDFDVSLIEKLLRRMKHLTGLALHYNNKVWTEDSPSGSNSSIEYLIYQVKVIRNDASHDIPDLSVREIEDKLTNMELLYTKLVERVLTEKGKTPDFIRKKTEDIKKDFKDLRNPISETLTAKDIDV</sequence>
<reference evidence="1 2" key="1">
    <citation type="submission" date="2024-05" db="EMBL/GenBank/DDBJ databases">
        <authorList>
            <person name="Wallberg A."/>
        </authorList>
    </citation>
    <scope>NUCLEOTIDE SEQUENCE [LARGE SCALE GENOMIC DNA]</scope>
</reference>
<keyword evidence="2" id="KW-1185">Reference proteome</keyword>
<evidence type="ECO:0000313" key="1">
    <source>
        <dbReference type="EMBL" id="CAL4163583.1"/>
    </source>
</evidence>
<comment type="caution">
    <text evidence="1">The sequence shown here is derived from an EMBL/GenBank/DDBJ whole genome shotgun (WGS) entry which is preliminary data.</text>
</comment>
<dbReference type="Proteomes" id="UP001497623">
    <property type="component" value="Unassembled WGS sequence"/>
</dbReference>
<name>A0AAV2S4C8_MEGNR</name>
<evidence type="ECO:0008006" key="3">
    <source>
        <dbReference type="Google" id="ProtNLM"/>
    </source>
</evidence>
<proteinExistence type="predicted"/>
<feature type="non-terminal residue" evidence="1">
    <location>
        <position position="212"/>
    </location>
</feature>
<protein>
    <recommendedName>
        <fullName evidence="3">DZIP3-like HEPN domain-containing protein</fullName>
    </recommendedName>
</protein>
<dbReference type="AlphaFoldDB" id="A0AAV2S4C8"/>
<organism evidence="1 2">
    <name type="scientific">Meganyctiphanes norvegica</name>
    <name type="common">Northern krill</name>
    <name type="synonym">Thysanopoda norvegica</name>
    <dbReference type="NCBI Taxonomy" id="48144"/>
    <lineage>
        <taxon>Eukaryota</taxon>
        <taxon>Metazoa</taxon>
        <taxon>Ecdysozoa</taxon>
        <taxon>Arthropoda</taxon>
        <taxon>Crustacea</taxon>
        <taxon>Multicrustacea</taxon>
        <taxon>Malacostraca</taxon>
        <taxon>Eumalacostraca</taxon>
        <taxon>Eucarida</taxon>
        <taxon>Euphausiacea</taxon>
        <taxon>Euphausiidae</taxon>
        <taxon>Meganyctiphanes</taxon>
    </lineage>
</organism>
<dbReference type="EMBL" id="CAXKWB010046281">
    <property type="protein sequence ID" value="CAL4163583.1"/>
    <property type="molecule type" value="Genomic_DNA"/>
</dbReference>
<accession>A0AAV2S4C8</accession>